<sequence>MQESSSSSSSTTYYNGNEEFRDFDDKFVTSGAKRNTRLKKTQKVDQVVSDSDISHSPESIQLENSDQLFENIVGYDDVKKIFNYAINSSLPVHILLVGPPGSAKTLFLMECMKLPRSYFTLGSHSTKAGMLDYLFNHRPRNLIIDEIEYMAIKDQAALLSIMETGILSETKFEKTRKSVMRTWVFASCNNEKKLLTPLLSRFFVLYFKKYDFKTFERISNHILSKECNLDLEISSLIANLVWNKLKSRDIRDCIKIGRICKNKEDVNMIVRILKRYGNQSSSIEKNYIF</sequence>
<reference evidence="2 3" key="1">
    <citation type="submission" date="2019-02" db="EMBL/GenBank/DDBJ databases">
        <authorList>
            <person name="Lehtovirta-Morley E L."/>
        </authorList>
    </citation>
    <scope>NUCLEOTIDE SEQUENCE [LARGE SCALE GENOMIC DNA]</scope>
    <source>
        <strain evidence="2">NFRAN1</strain>
    </source>
</reference>
<dbReference type="RefSeq" id="WP_134485254.1">
    <property type="nucleotide sequence ID" value="NZ_LR216287.1"/>
</dbReference>
<protein>
    <submittedName>
        <fullName evidence="2">MCM2/3/5 family protein</fullName>
    </submittedName>
</protein>
<dbReference type="Pfam" id="PF00004">
    <property type="entry name" value="AAA"/>
    <property type="match status" value="1"/>
</dbReference>
<dbReference type="AlphaFoldDB" id="A0A484IGH1"/>
<dbReference type="Proteomes" id="UP000294299">
    <property type="component" value="Chromosome NFRAN"/>
</dbReference>
<evidence type="ECO:0000259" key="1">
    <source>
        <dbReference type="Pfam" id="PF00004"/>
    </source>
</evidence>
<dbReference type="GO" id="GO:0016887">
    <property type="term" value="F:ATP hydrolysis activity"/>
    <property type="evidence" value="ECO:0007669"/>
    <property type="project" value="InterPro"/>
</dbReference>
<gene>
    <name evidence="2" type="ORF">NFRAN_2967</name>
</gene>
<dbReference type="SUPFAM" id="SSF52540">
    <property type="entry name" value="P-loop containing nucleoside triphosphate hydrolases"/>
    <property type="match status" value="1"/>
</dbReference>
<dbReference type="InterPro" id="IPR003959">
    <property type="entry name" value="ATPase_AAA_core"/>
</dbReference>
<dbReference type="GeneID" id="39422072"/>
<accession>A0A484IGH1</accession>
<dbReference type="KEGG" id="nfn:NFRAN_2967"/>
<dbReference type="InterPro" id="IPR027417">
    <property type="entry name" value="P-loop_NTPase"/>
</dbReference>
<organism evidence="2 3">
    <name type="scientific">Candidatus Nitrosocosmicus franklandianus</name>
    <dbReference type="NCBI Taxonomy" id="1798806"/>
    <lineage>
        <taxon>Archaea</taxon>
        <taxon>Nitrososphaerota</taxon>
        <taxon>Nitrososphaeria</taxon>
        <taxon>Nitrososphaerales</taxon>
        <taxon>Nitrososphaeraceae</taxon>
        <taxon>Candidatus Nitrosocosmicus</taxon>
    </lineage>
</organism>
<keyword evidence="3" id="KW-1185">Reference proteome</keyword>
<dbReference type="OrthoDB" id="9837at2157"/>
<dbReference type="Gene3D" id="3.40.50.300">
    <property type="entry name" value="P-loop containing nucleotide triphosphate hydrolases"/>
    <property type="match status" value="1"/>
</dbReference>
<evidence type="ECO:0000313" key="2">
    <source>
        <dbReference type="EMBL" id="VFJ15290.1"/>
    </source>
</evidence>
<proteinExistence type="predicted"/>
<name>A0A484IGH1_9ARCH</name>
<evidence type="ECO:0000313" key="3">
    <source>
        <dbReference type="Proteomes" id="UP000294299"/>
    </source>
</evidence>
<feature type="domain" description="ATPase AAA-type core" evidence="1">
    <location>
        <begin position="94"/>
        <end position="207"/>
    </location>
</feature>
<dbReference type="GO" id="GO:0005524">
    <property type="term" value="F:ATP binding"/>
    <property type="evidence" value="ECO:0007669"/>
    <property type="project" value="InterPro"/>
</dbReference>
<dbReference type="EMBL" id="LR216287">
    <property type="protein sequence ID" value="VFJ15290.1"/>
    <property type="molecule type" value="Genomic_DNA"/>
</dbReference>